<feature type="domain" description="Type II secretion system protein GspF" evidence="9">
    <location>
        <begin position="63"/>
        <end position="186"/>
    </location>
</feature>
<dbReference type="InterPro" id="IPR042094">
    <property type="entry name" value="T2SS_GspF_sf"/>
</dbReference>
<dbReference type="PANTHER" id="PTHR30012">
    <property type="entry name" value="GENERAL SECRETION PATHWAY PROTEIN"/>
    <property type="match status" value="1"/>
</dbReference>
<keyword evidence="6 8" id="KW-1133">Transmembrane helix</keyword>
<keyword evidence="7 8" id="KW-0472">Membrane</keyword>
<evidence type="ECO:0000313" key="11">
    <source>
        <dbReference type="Proteomes" id="UP000260025"/>
    </source>
</evidence>
<evidence type="ECO:0000256" key="4">
    <source>
        <dbReference type="ARBA" id="ARBA00022519"/>
    </source>
</evidence>
<dbReference type="InterPro" id="IPR018076">
    <property type="entry name" value="T2SS_GspF_dom"/>
</dbReference>
<dbReference type="GO" id="GO:0005886">
    <property type="term" value="C:plasma membrane"/>
    <property type="evidence" value="ECO:0007669"/>
    <property type="project" value="UniProtKB-SubCell"/>
</dbReference>
<gene>
    <name evidence="10" type="ORF">DXA38_15655</name>
</gene>
<keyword evidence="4" id="KW-0997">Cell inner membrane</keyword>
<dbReference type="AlphaFoldDB" id="A0A3E2VT19"/>
<dbReference type="OrthoDB" id="9805682at2"/>
<keyword evidence="3" id="KW-1003">Cell membrane</keyword>
<dbReference type="RefSeq" id="WP_117443984.1">
    <property type="nucleotide sequence ID" value="NZ_JAJFEN010000006.1"/>
</dbReference>
<feature type="domain" description="Type II secretion system protein GspF" evidence="9">
    <location>
        <begin position="264"/>
        <end position="386"/>
    </location>
</feature>
<dbReference type="EMBL" id="QVEV01000026">
    <property type="protein sequence ID" value="RGC13927.1"/>
    <property type="molecule type" value="Genomic_DNA"/>
</dbReference>
<evidence type="ECO:0000256" key="2">
    <source>
        <dbReference type="ARBA" id="ARBA00005745"/>
    </source>
</evidence>
<dbReference type="Pfam" id="PF00482">
    <property type="entry name" value="T2SSF"/>
    <property type="match status" value="2"/>
</dbReference>
<evidence type="ECO:0000259" key="9">
    <source>
        <dbReference type="Pfam" id="PF00482"/>
    </source>
</evidence>
<comment type="similarity">
    <text evidence="2">Belongs to the GSP F family.</text>
</comment>
<evidence type="ECO:0000256" key="3">
    <source>
        <dbReference type="ARBA" id="ARBA00022475"/>
    </source>
</evidence>
<evidence type="ECO:0000256" key="7">
    <source>
        <dbReference type="ARBA" id="ARBA00023136"/>
    </source>
</evidence>
<dbReference type="FunFam" id="1.20.81.30:FF:000001">
    <property type="entry name" value="Type II secretion system protein F"/>
    <property type="match status" value="1"/>
</dbReference>
<feature type="transmembrane region" description="Helical" evidence="8">
    <location>
        <begin position="214"/>
        <end position="235"/>
    </location>
</feature>
<evidence type="ECO:0000256" key="1">
    <source>
        <dbReference type="ARBA" id="ARBA00004429"/>
    </source>
</evidence>
<reference evidence="10 11" key="1">
    <citation type="submission" date="2018-08" db="EMBL/GenBank/DDBJ databases">
        <title>A genome reference for cultivated species of the human gut microbiota.</title>
        <authorList>
            <person name="Zou Y."/>
            <person name="Xue W."/>
            <person name="Luo G."/>
        </authorList>
    </citation>
    <scope>NUCLEOTIDE SEQUENCE [LARGE SCALE GENOMIC DNA]</scope>
    <source>
        <strain evidence="10 11">OF01-2LB</strain>
    </source>
</reference>
<feature type="transmembrane region" description="Helical" evidence="8">
    <location>
        <begin position="163"/>
        <end position="185"/>
    </location>
</feature>
<evidence type="ECO:0000256" key="8">
    <source>
        <dbReference type="SAM" id="Phobius"/>
    </source>
</evidence>
<comment type="caution">
    <text evidence="10">The sequence shown here is derived from an EMBL/GenBank/DDBJ whole genome shotgun (WGS) entry which is preliminary data.</text>
</comment>
<proteinExistence type="inferred from homology"/>
<protein>
    <submittedName>
        <fullName evidence="10">Type II secretion system F family protein</fullName>
    </submittedName>
</protein>
<sequence>MPLYKYTAKDLDSKKISGKLEAASEKELASFLFSKEQYLIRCRDVTEEETQNYKMKLKELSDFSRQIGTMLGSGVSLIRAVSILVQRERKPKLKQIYTNLYRMLQQGKTLSMAMSEQKAAFPELMINMYRSGESSGQMEKVAMTMAVQYEKDYRIQTKLRNAMIYPIILGITTILVIIAVFVKIIPQFTQLFNGMQLPLVTVIIQGLSDFMVHYWYWMLIVVLCVIAAVSSLLRMERVRYAVDKKKLTLWKIGELMQTIYTARFARTLCSLYSSGVTILHALTIVRSTIGNTYIASQFDQVISIVKNGGALSQAIQSMDGFDSKLASSIFVGEESGKLDAMLTSLADEFDYEAEMATQRMISFMEPAMIVVLALFVLLVMLAVLLPIYQMYQNPTGLK</sequence>
<dbReference type="Gene3D" id="1.20.81.30">
    <property type="entry name" value="Type II secretion system (T2SS), domain F"/>
    <property type="match status" value="2"/>
</dbReference>
<dbReference type="Proteomes" id="UP000260025">
    <property type="component" value="Unassembled WGS sequence"/>
</dbReference>
<keyword evidence="5 8" id="KW-0812">Transmembrane</keyword>
<dbReference type="InterPro" id="IPR003004">
    <property type="entry name" value="GspF/PilC"/>
</dbReference>
<evidence type="ECO:0000256" key="5">
    <source>
        <dbReference type="ARBA" id="ARBA00022692"/>
    </source>
</evidence>
<evidence type="ECO:0000313" key="10">
    <source>
        <dbReference type="EMBL" id="RGC13927.1"/>
    </source>
</evidence>
<evidence type="ECO:0000256" key="6">
    <source>
        <dbReference type="ARBA" id="ARBA00022989"/>
    </source>
</evidence>
<accession>A0A3E2VT19</accession>
<name>A0A3E2VT19_CLOIN</name>
<comment type="subcellular location">
    <subcellularLocation>
        <location evidence="1">Cell inner membrane</location>
        <topology evidence="1">Multi-pass membrane protein</topology>
    </subcellularLocation>
</comment>
<dbReference type="PRINTS" id="PR00812">
    <property type="entry name" value="BCTERIALGSPF"/>
</dbReference>
<feature type="transmembrane region" description="Helical" evidence="8">
    <location>
        <begin position="367"/>
        <end position="388"/>
    </location>
</feature>
<dbReference type="PANTHER" id="PTHR30012:SF0">
    <property type="entry name" value="TYPE II SECRETION SYSTEM PROTEIN F-RELATED"/>
    <property type="match status" value="1"/>
</dbReference>
<organism evidence="10 11">
    <name type="scientific">Clostridium innocuum</name>
    <dbReference type="NCBI Taxonomy" id="1522"/>
    <lineage>
        <taxon>Bacteria</taxon>
        <taxon>Bacillati</taxon>
        <taxon>Bacillota</taxon>
        <taxon>Clostridia</taxon>
        <taxon>Eubacteriales</taxon>
        <taxon>Clostridiaceae</taxon>
        <taxon>Clostridium</taxon>
    </lineage>
</organism>